<keyword evidence="1" id="KW-0732">Signal</keyword>
<name>A0A1D7U2N0_9HYPH</name>
<evidence type="ECO:0000313" key="2">
    <source>
        <dbReference type="EMBL" id="AOO81639.1"/>
    </source>
</evidence>
<dbReference type="OrthoDB" id="8361570at2"/>
<dbReference type="EMBL" id="CP017147">
    <property type="protein sequence ID" value="AOO81639.1"/>
    <property type="molecule type" value="Genomic_DNA"/>
</dbReference>
<keyword evidence="3" id="KW-1185">Reference proteome</keyword>
<protein>
    <recommendedName>
        <fullName evidence="4">Lipoprotein</fullName>
    </recommendedName>
</protein>
<evidence type="ECO:0000256" key="1">
    <source>
        <dbReference type="SAM" id="SignalP"/>
    </source>
</evidence>
<dbReference type="AlphaFoldDB" id="A0A1D7U2N0"/>
<dbReference type="PROSITE" id="PS51257">
    <property type="entry name" value="PROKAR_LIPOPROTEIN"/>
    <property type="match status" value="1"/>
</dbReference>
<evidence type="ECO:0000313" key="3">
    <source>
        <dbReference type="Proteomes" id="UP000094969"/>
    </source>
</evidence>
<proteinExistence type="predicted"/>
<dbReference type="KEGG" id="bvv:BHK69_15325"/>
<sequence>MNSRFRSCAIGLVLAAALGGCQTAKPIAMSVSVTPTTKEGAAFGDVLAAQRKAGQDIPPLKGQQVLIVRSYEYVQKADEPFATSMEIEGIDCGVESEGYRASLKTPAEVRVPDYGYASRLISVRCHTARHKPSFVTVQPFDKTTSDRLRAGSNAGLAALVAVAIIDAATDKKTHEFSYPPAHVTMNGIGCETEKVGCR</sequence>
<feature type="chain" id="PRO_5009099942" description="Lipoprotein" evidence="1">
    <location>
        <begin position="25"/>
        <end position="198"/>
    </location>
</feature>
<organism evidence="2 3">
    <name type="scientific">Bosea vaviloviae</name>
    <dbReference type="NCBI Taxonomy" id="1526658"/>
    <lineage>
        <taxon>Bacteria</taxon>
        <taxon>Pseudomonadati</taxon>
        <taxon>Pseudomonadota</taxon>
        <taxon>Alphaproteobacteria</taxon>
        <taxon>Hyphomicrobiales</taxon>
        <taxon>Boseaceae</taxon>
        <taxon>Bosea</taxon>
    </lineage>
</organism>
<dbReference type="RefSeq" id="WP_069690851.1">
    <property type="nucleotide sequence ID" value="NZ_CP017147.1"/>
</dbReference>
<gene>
    <name evidence="2" type="ORF">BHK69_15325</name>
</gene>
<evidence type="ECO:0008006" key="4">
    <source>
        <dbReference type="Google" id="ProtNLM"/>
    </source>
</evidence>
<dbReference type="Proteomes" id="UP000094969">
    <property type="component" value="Chromosome"/>
</dbReference>
<accession>A0A1D7U2N0</accession>
<reference evidence="2 3" key="1">
    <citation type="journal article" date="2015" name="Antonie Van Leeuwenhoek">
        <title>Bosea vaviloviae sp. nov., a new species of slow-growing rhizobia isolated from nodules of the relict species Vavilovia formosa (Stev.) Fed.</title>
        <authorList>
            <person name="Safronova V.I."/>
            <person name="Kuznetsova I.G."/>
            <person name="Sazanova A.L."/>
            <person name="Kimeklis A.K."/>
            <person name="Belimov A.A."/>
            <person name="Andronov E.E."/>
            <person name="Pinaev A.G."/>
            <person name="Chizhevskaya E.P."/>
            <person name="Pukhaev A.R."/>
            <person name="Popov K.P."/>
            <person name="Willems A."/>
            <person name="Tikhonovich I.A."/>
        </authorList>
    </citation>
    <scope>NUCLEOTIDE SEQUENCE [LARGE SCALE GENOMIC DNA]</scope>
    <source>
        <strain evidence="2 3">Vaf18</strain>
    </source>
</reference>
<feature type="signal peptide" evidence="1">
    <location>
        <begin position="1"/>
        <end position="24"/>
    </location>
</feature>